<comment type="caution">
    <text evidence="1">The sequence shown here is derived from an EMBL/GenBank/DDBJ whole genome shotgun (WGS) entry which is preliminary data.</text>
</comment>
<organism evidence="1 2">
    <name type="scientific">candidate division WS5 bacterium</name>
    <dbReference type="NCBI Taxonomy" id="2093353"/>
    <lineage>
        <taxon>Bacteria</taxon>
        <taxon>candidate division WS5</taxon>
    </lineage>
</organism>
<protein>
    <submittedName>
        <fullName evidence="1">Uncharacterized protein</fullName>
    </submittedName>
</protein>
<gene>
    <name evidence="1" type="ORF">C4544_06355</name>
</gene>
<name>A0A419DA36_9BACT</name>
<dbReference type="Proteomes" id="UP000285655">
    <property type="component" value="Unassembled WGS sequence"/>
</dbReference>
<dbReference type="AlphaFoldDB" id="A0A419DA36"/>
<sequence>MTDEKWDDLKENVREKFGLLEERTEPDVMTDDIGQEIKGEKDIIVFNGPMGKMMVTRTKRPVILDKKSHYHKTQAGKALTEYIVSDTEFTSNVEAFIWDDLADDWKGLDLRGGTISF</sequence>
<evidence type="ECO:0000313" key="1">
    <source>
        <dbReference type="EMBL" id="RJO59964.1"/>
    </source>
</evidence>
<proteinExistence type="predicted"/>
<reference evidence="1 2" key="1">
    <citation type="journal article" date="2017" name="ISME J.">
        <title>Energy and carbon metabolisms in a deep terrestrial subsurface fluid microbial community.</title>
        <authorList>
            <person name="Momper L."/>
            <person name="Jungbluth S.P."/>
            <person name="Lee M.D."/>
            <person name="Amend J.P."/>
        </authorList>
    </citation>
    <scope>NUCLEOTIDE SEQUENCE [LARGE SCALE GENOMIC DNA]</scope>
    <source>
        <strain evidence="1">SURF_29</strain>
    </source>
</reference>
<dbReference type="EMBL" id="QZJW01000055">
    <property type="protein sequence ID" value="RJO59964.1"/>
    <property type="molecule type" value="Genomic_DNA"/>
</dbReference>
<evidence type="ECO:0000313" key="2">
    <source>
        <dbReference type="Proteomes" id="UP000285655"/>
    </source>
</evidence>
<accession>A0A419DA36</accession>